<reference evidence="3 4" key="1">
    <citation type="submission" date="2024-03" db="EMBL/GenBank/DDBJ databases">
        <authorList>
            <person name="Gkanogiannis A."/>
            <person name="Becerra Lopez-Lavalle L."/>
        </authorList>
    </citation>
    <scope>NUCLEOTIDE SEQUENCE [LARGE SCALE GENOMIC DNA]</scope>
</reference>
<accession>A0ABP0YR44</accession>
<keyword evidence="1" id="KW-0812">Transmembrane</keyword>
<evidence type="ECO:0000256" key="1">
    <source>
        <dbReference type="SAM" id="Phobius"/>
    </source>
</evidence>
<feature type="domain" description="LRAT" evidence="2">
    <location>
        <begin position="20"/>
        <end position="168"/>
    </location>
</feature>
<evidence type="ECO:0000259" key="2">
    <source>
        <dbReference type="PROSITE" id="PS51934"/>
    </source>
</evidence>
<organism evidence="3 4">
    <name type="scientific">Citrullus colocynthis</name>
    <name type="common">colocynth</name>
    <dbReference type="NCBI Taxonomy" id="252529"/>
    <lineage>
        <taxon>Eukaryota</taxon>
        <taxon>Viridiplantae</taxon>
        <taxon>Streptophyta</taxon>
        <taxon>Embryophyta</taxon>
        <taxon>Tracheophyta</taxon>
        <taxon>Spermatophyta</taxon>
        <taxon>Magnoliopsida</taxon>
        <taxon>eudicotyledons</taxon>
        <taxon>Gunneridae</taxon>
        <taxon>Pentapetalae</taxon>
        <taxon>rosids</taxon>
        <taxon>fabids</taxon>
        <taxon>Cucurbitales</taxon>
        <taxon>Cucurbitaceae</taxon>
        <taxon>Benincaseae</taxon>
        <taxon>Citrullus</taxon>
    </lineage>
</organism>
<sequence>MGFFSNRVNREWLKPGDHIYSWRTAYIYAHHGIYVGDGRVIHFTRRGQEVGTGTMLDVLLASSGPGRSFVPCPTCIPLEEGNGVVSSCLNCFLAGGVLYRFEYGVTPAIFLARARGGTCTLARSDSDDIVVHRAKYLLDYGFGCYNVFKNNCEDFAIYCKTELLVVDQRITGQSGQAVSIIGGPLAAVLSTPLRLVTTNVYGMAAIAVVVYCASRYAADVGMRKDVMKIHVEDLTQRLATGLIQVVEPQI</sequence>
<evidence type="ECO:0000313" key="4">
    <source>
        <dbReference type="Proteomes" id="UP001642487"/>
    </source>
</evidence>
<evidence type="ECO:0000313" key="3">
    <source>
        <dbReference type="EMBL" id="CAK9322980.1"/>
    </source>
</evidence>
<gene>
    <name evidence="3" type="ORF">CITCOLO1_LOCUS15149</name>
</gene>
<dbReference type="EMBL" id="OZ021739">
    <property type="protein sequence ID" value="CAK9322980.1"/>
    <property type="molecule type" value="Genomic_DNA"/>
</dbReference>
<dbReference type="Pfam" id="PF04970">
    <property type="entry name" value="LRAT"/>
    <property type="match status" value="1"/>
</dbReference>
<protein>
    <recommendedName>
        <fullName evidence="2">LRAT domain-containing protein</fullName>
    </recommendedName>
</protein>
<dbReference type="Gene3D" id="3.90.1720.10">
    <property type="entry name" value="endopeptidase domain like (from Nostoc punctiforme)"/>
    <property type="match status" value="1"/>
</dbReference>
<dbReference type="Proteomes" id="UP001642487">
    <property type="component" value="Chromosome 5"/>
</dbReference>
<dbReference type="PROSITE" id="PS51934">
    <property type="entry name" value="LRAT"/>
    <property type="match status" value="1"/>
</dbReference>
<proteinExistence type="predicted"/>
<dbReference type="InterPro" id="IPR007053">
    <property type="entry name" value="LRAT_dom"/>
</dbReference>
<name>A0ABP0YR44_9ROSI</name>
<keyword evidence="1" id="KW-1133">Transmembrane helix</keyword>
<dbReference type="PANTHER" id="PTHR46137">
    <property type="entry name" value="OS05G0310600 PROTEIN"/>
    <property type="match status" value="1"/>
</dbReference>
<keyword evidence="1" id="KW-0472">Membrane</keyword>
<feature type="transmembrane region" description="Helical" evidence="1">
    <location>
        <begin position="200"/>
        <end position="218"/>
    </location>
</feature>
<dbReference type="PANTHER" id="PTHR46137:SF4">
    <property type="entry name" value="PROTEIN LEAD-SENSITIVE 1"/>
    <property type="match status" value="1"/>
</dbReference>
<keyword evidence="4" id="KW-1185">Reference proteome</keyword>